<dbReference type="OrthoDB" id="6480229at2"/>
<evidence type="ECO:0000313" key="2">
    <source>
        <dbReference type="Proteomes" id="UP000254835"/>
    </source>
</evidence>
<evidence type="ECO:0000313" key="1">
    <source>
        <dbReference type="EMBL" id="SUP78037.1"/>
    </source>
</evidence>
<proteinExistence type="predicted"/>
<dbReference type="EMBL" id="UHJA01000001">
    <property type="protein sequence ID" value="SUP78037.1"/>
    <property type="molecule type" value="Genomic_DNA"/>
</dbReference>
<dbReference type="GeneID" id="57904825"/>
<dbReference type="AlphaFoldDB" id="A0A380PYH0"/>
<gene>
    <name evidence="1" type="ORF">NCTC11470_03140</name>
</gene>
<accession>A0A380PYH0</accession>
<dbReference type="Proteomes" id="UP000254835">
    <property type="component" value="Unassembled WGS sequence"/>
</dbReference>
<dbReference type="RefSeq" id="WP_004706929.1">
    <property type="nucleotide sequence ID" value="NZ_CP023964.1"/>
</dbReference>
<organism evidence="1 2">
    <name type="scientific">Yersinia frederiksenii</name>
    <dbReference type="NCBI Taxonomy" id="29484"/>
    <lineage>
        <taxon>Bacteria</taxon>
        <taxon>Pseudomonadati</taxon>
        <taxon>Pseudomonadota</taxon>
        <taxon>Gammaproteobacteria</taxon>
        <taxon>Enterobacterales</taxon>
        <taxon>Yersiniaceae</taxon>
        <taxon>Yersinia</taxon>
    </lineage>
</organism>
<name>A0A380PYH0_YERFR</name>
<reference evidence="1 2" key="1">
    <citation type="submission" date="2018-06" db="EMBL/GenBank/DDBJ databases">
        <authorList>
            <consortium name="Pathogen Informatics"/>
            <person name="Doyle S."/>
        </authorList>
    </citation>
    <scope>NUCLEOTIDE SEQUENCE [LARGE SCALE GENOMIC DNA]</scope>
    <source>
        <strain evidence="1 2">NCTC11470</strain>
    </source>
</reference>
<protein>
    <submittedName>
        <fullName evidence="1">Pathogenicity island 2 effector protein SseE</fullName>
    </submittedName>
</protein>
<sequence>MCANSLDVIQYLANRGHTVKTAYFENSKIKIGNAFFLYGYRIVYRIENNEFIICSLEVSNRGALPGDFLRLFNFLRNLGRNIAELSSVRMLIIDNIANSTLQTMRCRLIKILIAKGALSKNIDGDDWLLFDVRSDK</sequence>